<keyword evidence="1" id="KW-0175">Coiled coil</keyword>
<keyword evidence="3" id="KW-1185">Reference proteome</keyword>
<sequence>MDLLNATDVDGWFTVRRGCLRIDELLRKKASMAKQAFKQTTGRKRQQLDNKVYKLTVRRMETESVDALMAEVERCQNEVQEWKIKYADLEIEKEKFYDEMKNEINKLGEKITDLKHVNKDLAAYVEALEQKETLKCKGKTLNQVGAKQVGRKLLHLRNKAQCALWFCKSYGLELKSTEFQDQDWDSHTIDYPGLYDKFSQDENNKIEQVLFLMDKFCVGDEVYHELSMITEGLPKSYLVKQSRTSLSKTYHIEKTAGEYPGASISFTSTLREHIKELLENSTELKDSTIQVKLSGDGARMSRTTNFMIISFSLLQLNESVMSSKHNRTVAIINGPEKYATLKASLSQFFHEVNEIISKGTTVDGHDVQLQFFLGGDMKFLLMIMGINSATADYACLWCKIHKDDRWDTSKPFGHYKEAPQWRNLEEIKKMCHSTDSFGCINEPLINIPLTNVIPDELHLLLRITDKLLQNVIDEVLERDAVEDFSKTRGQTKGIHLSKLVKVINSLGISFSIWDKKNVDGSESQVKDSTSLLGSQKKKLLNGFPSKLSEVLYPYTCETVEQIWTDFWCLYNQISDFNLSKTAANAIFVQAKSWVELFCSLKGIRPGYTRPRVTPYMHTLVYHIPFFVKMHGCFKKFTRQGQKRKVEDRGEYKKAWLRNHKRIYEEEKTFKLWLQAKFDAGYESFSDSDFTIGK</sequence>
<comment type="caution">
    <text evidence="2">The sequence shown here is derived from an EMBL/GenBank/DDBJ whole genome shotgun (WGS) entry which is preliminary data.</text>
</comment>
<gene>
    <name evidence="2" type="ORF">AWC38_SpisGene17505</name>
</gene>
<feature type="coiled-coil region" evidence="1">
    <location>
        <begin position="65"/>
        <end position="117"/>
    </location>
</feature>
<reference evidence="3" key="1">
    <citation type="journal article" date="2017" name="bioRxiv">
        <title>Comparative analysis of the genomes of Stylophora pistillata and Acropora digitifera provides evidence for extensive differences between species of corals.</title>
        <authorList>
            <person name="Voolstra C.R."/>
            <person name="Li Y."/>
            <person name="Liew Y.J."/>
            <person name="Baumgarten S."/>
            <person name="Zoccola D."/>
            <person name="Flot J.-F."/>
            <person name="Tambutte S."/>
            <person name="Allemand D."/>
            <person name="Aranda M."/>
        </authorList>
    </citation>
    <scope>NUCLEOTIDE SEQUENCE [LARGE SCALE GENOMIC DNA]</scope>
</reference>
<dbReference type="OrthoDB" id="5986176at2759"/>
<accession>A0A2B4RLT8</accession>
<evidence type="ECO:0000313" key="2">
    <source>
        <dbReference type="EMBL" id="PFX18136.1"/>
    </source>
</evidence>
<proteinExistence type="predicted"/>
<evidence type="ECO:0000256" key="1">
    <source>
        <dbReference type="SAM" id="Coils"/>
    </source>
</evidence>
<dbReference type="Proteomes" id="UP000225706">
    <property type="component" value="Unassembled WGS sequence"/>
</dbReference>
<dbReference type="PANTHER" id="PTHR31424">
    <property type="entry name" value="PROTEIN CBG23806"/>
    <property type="match status" value="1"/>
</dbReference>
<dbReference type="AlphaFoldDB" id="A0A2B4RLT8"/>
<evidence type="ECO:0000313" key="3">
    <source>
        <dbReference type="Proteomes" id="UP000225706"/>
    </source>
</evidence>
<organism evidence="2 3">
    <name type="scientific">Stylophora pistillata</name>
    <name type="common">Smooth cauliflower coral</name>
    <dbReference type="NCBI Taxonomy" id="50429"/>
    <lineage>
        <taxon>Eukaryota</taxon>
        <taxon>Metazoa</taxon>
        <taxon>Cnidaria</taxon>
        <taxon>Anthozoa</taxon>
        <taxon>Hexacorallia</taxon>
        <taxon>Scleractinia</taxon>
        <taxon>Astrocoeniina</taxon>
        <taxon>Pocilloporidae</taxon>
        <taxon>Stylophora</taxon>
    </lineage>
</organism>
<dbReference type="PANTHER" id="PTHR31424:SF3">
    <property type="entry name" value="RING-TYPE DOMAIN-CONTAINING PROTEIN"/>
    <property type="match status" value="1"/>
</dbReference>
<dbReference type="EMBL" id="LSMT01000428">
    <property type="protein sequence ID" value="PFX18136.1"/>
    <property type="molecule type" value="Genomic_DNA"/>
</dbReference>
<protein>
    <submittedName>
        <fullName evidence="2">Uncharacterized protein</fullName>
    </submittedName>
</protein>
<name>A0A2B4RLT8_STYPI</name>